<comment type="similarity">
    <text evidence="3 11">Belongs to the NadD family.</text>
</comment>
<comment type="caution">
    <text evidence="13">The sequence shown here is derived from an EMBL/GenBank/DDBJ whole genome shotgun (WGS) entry which is preliminary data.</text>
</comment>
<comment type="catalytic activity">
    <reaction evidence="10 11">
        <text>nicotinate beta-D-ribonucleotide + ATP + H(+) = deamido-NAD(+) + diphosphate</text>
        <dbReference type="Rhea" id="RHEA:22860"/>
        <dbReference type="ChEBI" id="CHEBI:15378"/>
        <dbReference type="ChEBI" id="CHEBI:30616"/>
        <dbReference type="ChEBI" id="CHEBI:33019"/>
        <dbReference type="ChEBI" id="CHEBI:57502"/>
        <dbReference type="ChEBI" id="CHEBI:58437"/>
        <dbReference type="EC" id="2.7.7.18"/>
    </reaction>
</comment>
<organism evidence="13 14">
    <name type="scientific">Marinobacter daepoensis</name>
    <dbReference type="NCBI Taxonomy" id="262077"/>
    <lineage>
        <taxon>Bacteria</taxon>
        <taxon>Pseudomonadati</taxon>
        <taxon>Pseudomonadota</taxon>
        <taxon>Gammaproteobacteria</taxon>
        <taxon>Pseudomonadales</taxon>
        <taxon>Marinobacteraceae</taxon>
        <taxon>Marinobacter</taxon>
    </lineage>
</organism>
<protein>
    <recommendedName>
        <fullName evidence="11">Probable nicotinate-nucleotide adenylyltransferase</fullName>
        <ecNumber evidence="11">2.7.7.18</ecNumber>
    </recommendedName>
    <alternativeName>
        <fullName evidence="11">Deamido-NAD(+) diphosphorylase</fullName>
    </alternativeName>
    <alternativeName>
        <fullName evidence="11">Deamido-NAD(+) pyrophosphorylase</fullName>
    </alternativeName>
    <alternativeName>
        <fullName evidence="11">Nicotinate mononucleotide adenylyltransferase</fullName>
        <shortName evidence="11">NaMN adenylyltransferase</shortName>
    </alternativeName>
</protein>
<dbReference type="PANTHER" id="PTHR39321">
    <property type="entry name" value="NICOTINATE-NUCLEOTIDE ADENYLYLTRANSFERASE-RELATED"/>
    <property type="match status" value="1"/>
</dbReference>
<gene>
    <name evidence="11 13" type="primary">nadD</name>
    <name evidence="13" type="ORF">JYP53_16740</name>
</gene>
<dbReference type="NCBIfam" id="NF000840">
    <property type="entry name" value="PRK00071.1-3"/>
    <property type="match status" value="1"/>
</dbReference>
<dbReference type="CDD" id="cd02165">
    <property type="entry name" value="NMNAT"/>
    <property type="match status" value="1"/>
</dbReference>
<dbReference type="Proteomes" id="UP000664344">
    <property type="component" value="Unassembled WGS sequence"/>
</dbReference>
<dbReference type="HAMAP" id="MF_00244">
    <property type="entry name" value="NaMN_adenylyltr"/>
    <property type="match status" value="1"/>
</dbReference>
<evidence type="ECO:0000256" key="10">
    <source>
        <dbReference type="ARBA" id="ARBA00048721"/>
    </source>
</evidence>
<evidence type="ECO:0000256" key="3">
    <source>
        <dbReference type="ARBA" id="ARBA00009014"/>
    </source>
</evidence>
<dbReference type="InterPro" id="IPR014729">
    <property type="entry name" value="Rossmann-like_a/b/a_fold"/>
</dbReference>
<name>A0ABS3BI99_9GAMM</name>
<evidence type="ECO:0000256" key="11">
    <source>
        <dbReference type="HAMAP-Rule" id="MF_00244"/>
    </source>
</evidence>
<keyword evidence="8 11" id="KW-0067">ATP-binding</keyword>
<dbReference type="SUPFAM" id="SSF52374">
    <property type="entry name" value="Nucleotidylyl transferase"/>
    <property type="match status" value="1"/>
</dbReference>
<dbReference type="InterPro" id="IPR005248">
    <property type="entry name" value="NadD/NMNAT"/>
</dbReference>
<evidence type="ECO:0000256" key="6">
    <source>
        <dbReference type="ARBA" id="ARBA00022695"/>
    </source>
</evidence>
<dbReference type="NCBIfam" id="TIGR00125">
    <property type="entry name" value="cyt_tran_rel"/>
    <property type="match status" value="1"/>
</dbReference>
<keyword evidence="9 11" id="KW-0520">NAD</keyword>
<dbReference type="InterPro" id="IPR004821">
    <property type="entry name" value="Cyt_trans-like"/>
</dbReference>
<dbReference type="GO" id="GO:0004515">
    <property type="term" value="F:nicotinate-nucleotide adenylyltransferase activity"/>
    <property type="evidence" value="ECO:0007669"/>
    <property type="project" value="UniProtKB-EC"/>
</dbReference>
<dbReference type="EMBL" id="JAFKDB010000020">
    <property type="protein sequence ID" value="MBN7771556.1"/>
    <property type="molecule type" value="Genomic_DNA"/>
</dbReference>
<dbReference type="Gene3D" id="3.40.50.620">
    <property type="entry name" value="HUPs"/>
    <property type="match status" value="1"/>
</dbReference>
<accession>A0ABS3BI99</accession>
<dbReference type="NCBIfam" id="NF000839">
    <property type="entry name" value="PRK00071.1-1"/>
    <property type="match status" value="1"/>
</dbReference>
<sequence length="215" mass="23498">MHVIYGGTFDPIHHGHLRLALEVSEALSVSRVHLVPSHIPPHKGVTGASSEQRLEMIRQAIAGDSVLTLDDREVRRAGASYTAETLRQLRAELGPERPLVMVVGTDAFSSFDLWREWQAIPGLAHIVVVRRPGADLPVGSEAARLMAARRTESVSDLQVQPSGRVLELEPPLLDISATGIRQRVAEGRSTRYLTPDTVCQYIEAGGLYGARSARE</sequence>
<feature type="domain" description="Cytidyltransferase-like" evidence="12">
    <location>
        <begin position="4"/>
        <end position="183"/>
    </location>
</feature>
<reference evidence="13 14" key="1">
    <citation type="submission" date="2021-02" db="EMBL/GenBank/DDBJ databases">
        <title>PHA producing bacteria isolated from coastal sediment in Guangdong, Shenzhen.</title>
        <authorList>
            <person name="Zheng W."/>
            <person name="Yu S."/>
            <person name="Huang Y."/>
        </authorList>
    </citation>
    <scope>NUCLEOTIDE SEQUENCE [LARGE SCALE GENOMIC DNA]</scope>
    <source>
        <strain evidence="13 14">TN21-5</strain>
    </source>
</reference>
<dbReference type="NCBIfam" id="TIGR00482">
    <property type="entry name" value="nicotinate (nicotinamide) nucleotide adenylyltransferase"/>
    <property type="match status" value="1"/>
</dbReference>
<proteinExistence type="inferred from homology"/>
<keyword evidence="5 11" id="KW-0808">Transferase</keyword>
<dbReference type="PANTHER" id="PTHR39321:SF3">
    <property type="entry name" value="PHOSPHOPANTETHEINE ADENYLYLTRANSFERASE"/>
    <property type="match status" value="1"/>
</dbReference>
<dbReference type="Pfam" id="PF01467">
    <property type="entry name" value="CTP_transf_like"/>
    <property type="match status" value="1"/>
</dbReference>
<evidence type="ECO:0000256" key="5">
    <source>
        <dbReference type="ARBA" id="ARBA00022679"/>
    </source>
</evidence>
<evidence type="ECO:0000259" key="12">
    <source>
        <dbReference type="Pfam" id="PF01467"/>
    </source>
</evidence>
<keyword evidence="4 11" id="KW-0662">Pyridine nucleotide biosynthesis</keyword>
<dbReference type="EC" id="2.7.7.18" evidence="11"/>
<keyword evidence="6 11" id="KW-0548">Nucleotidyltransferase</keyword>
<evidence type="ECO:0000256" key="7">
    <source>
        <dbReference type="ARBA" id="ARBA00022741"/>
    </source>
</evidence>
<evidence type="ECO:0000313" key="14">
    <source>
        <dbReference type="Proteomes" id="UP000664344"/>
    </source>
</evidence>
<evidence type="ECO:0000256" key="1">
    <source>
        <dbReference type="ARBA" id="ARBA00002324"/>
    </source>
</evidence>
<comment type="function">
    <text evidence="1 11">Catalyzes the reversible adenylation of nicotinate mononucleotide (NaMN) to nicotinic acid adenine dinucleotide (NaAD).</text>
</comment>
<comment type="pathway">
    <text evidence="2 11">Cofactor biosynthesis; NAD(+) biosynthesis; deamido-NAD(+) from nicotinate D-ribonucleotide: step 1/1.</text>
</comment>
<keyword evidence="7 11" id="KW-0547">Nucleotide-binding</keyword>
<evidence type="ECO:0000256" key="8">
    <source>
        <dbReference type="ARBA" id="ARBA00022840"/>
    </source>
</evidence>
<keyword evidence="14" id="KW-1185">Reference proteome</keyword>
<evidence type="ECO:0000256" key="4">
    <source>
        <dbReference type="ARBA" id="ARBA00022642"/>
    </source>
</evidence>
<evidence type="ECO:0000313" key="13">
    <source>
        <dbReference type="EMBL" id="MBN7771556.1"/>
    </source>
</evidence>
<evidence type="ECO:0000256" key="2">
    <source>
        <dbReference type="ARBA" id="ARBA00005019"/>
    </source>
</evidence>
<dbReference type="RefSeq" id="WP_206558282.1">
    <property type="nucleotide sequence ID" value="NZ_JAFKDB010000020.1"/>
</dbReference>
<evidence type="ECO:0000256" key="9">
    <source>
        <dbReference type="ARBA" id="ARBA00023027"/>
    </source>
</evidence>